<protein>
    <recommendedName>
        <fullName evidence="4">Tetratricopeptide repeat protein</fullName>
    </recommendedName>
</protein>
<gene>
    <name evidence="2" type="ORF">H9Q80_11295</name>
</gene>
<proteinExistence type="predicted"/>
<organism evidence="2 3">
    <name type="scientific">[Eubacterium] hominis</name>
    <dbReference type="NCBI Taxonomy" id="2764325"/>
    <lineage>
        <taxon>Bacteria</taxon>
        <taxon>Bacillati</taxon>
        <taxon>Bacillota</taxon>
        <taxon>Erysipelotrichia</taxon>
        <taxon>Erysipelotrichales</taxon>
        <taxon>Erysipelotrichaceae</taxon>
        <taxon>Amedibacillus</taxon>
    </lineage>
</organism>
<keyword evidence="1" id="KW-0802">TPR repeat</keyword>
<dbReference type="PROSITE" id="PS50005">
    <property type="entry name" value="TPR"/>
    <property type="match status" value="1"/>
</dbReference>
<sequence length="276" mass="32513">MMEQEKDRQLGITFQISLDSFLDEPKIVNDEKSTQYEQALQVLEEAKRFRSNQKKCDIAKQALGICGDCIEAYLVYGWNVQDIYERIHILRQGMELATMNIGKEFFLRHVTDFYEEDVMKPLLQIKFAYALSLYEAGNLKKAQKQFQEILNLNPSDVFHVKHYVYASYLYFEQLEKCKELLGRELHEDTFLMYVRFLLLMKEEQINEAKAMVTQLAQANTHLFDMLTYRMMNTAAIVPHFEAGSFEEAAYIYKVLSKVISTLEYLPVFLMKYENED</sequence>
<evidence type="ECO:0008006" key="4">
    <source>
        <dbReference type="Google" id="ProtNLM"/>
    </source>
</evidence>
<evidence type="ECO:0000313" key="3">
    <source>
        <dbReference type="Proteomes" id="UP000515856"/>
    </source>
</evidence>
<dbReference type="EMBL" id="CP060636">
    <property type="protein sequence ID" value="QNM10867.1"/>
    <property type="molecule type" value="Genomic_DNA"/>
</dbReference>
<evidence type="ECO:0000313" key="2">
    <source>
        <dbReference type="EMBL" id="QNM10867.1"/>
    </source>
</evidence>
<keyword evidence="3" id="KW-1185">Reference proteome</keyword>
<evidence type="ECO:0000256" key="1">
    <source>
        <dbReference type="PROSITE-ProRule" id="PRU00339"/>
    </source>
</evidence>
<accession>A0A7G9GJ85</accession>
<dbReference type="Gene3D" id="1.25.40.10">
    <property type="entry name" value="Tetratricopeptide repeat domain"/>
    <property type="match status" value="1"/>
</dbReference>
<feature type="repeat" description="TPR" evidence="1">
    <location>
        <begin position="123"/>
        <end position="156"/>
    </location>
</feature>
<dbReference type="AlphaFoldDB" id="A0A7G9GJ85"/>
<dbReference type="Proteomes" id="UP000515856">
    <property type="component" value="Chromosome"/>
</dbReference>
<dbReference type="InterPro" id="IPR011990">
    <property type="entry name" value="TPR-like_helical_dom_sf"/>
</dbReference>
<name>A0A7G9GJ85_9FIRM</name>
<dbReference type="KEGG" id="ehn:H9Q80_11295"/>
<reference evidence="2 3" key="1">
    <citation type="submission" date="2020-08" db="EMBL/GenBank/DDBJ databases">
        <authorList>
            <person name="Liu C."/>
            <person name="Sun Q."/>
        </authorList>
    </citation>
    <scope>NUCLEOTIDE SEQUENCE [LARGE SCALE GENOMIC DNA]</scope>
    <source>
        <strain evidence="2 3">NSJ-61</strain>
    </source>
</reference>
<dbReference type="InterPro" id="IPR019734">
    <property type="entry name" value="TPR_rpt"/>
</dbReference>